<dbReference type="RefSeq" id="WP_192759846.1">
    <property type="nucleotide sequence ID" value="NZ_JADBDZ010000001.1"/>
</dbReference>
<gene>
    <name evidence="2" type="ORF">H4W34_003100</name>
</gene>
<proteinExistence type="predicted"/>
<keyword evidence="3" id="KW-1185">Reference proteome</keyword>
<protein>
    <recommendedName>
        <fullName evidence="1">THIF-type NAD/FAD binding fold domain-containing protein</fullName>
    </recommendedName>
</protein>
<dbReference type="InterPro" id="IPR035985">
    <property type="entry name" value="Ubiquitin-activating_enz"/>
</dbReference>
<dbReference type="InterPro" id="IPR000594">
    <property type="entry name" value="ThiF_NAD_FAD-bd"/>
</dbReference>
<feature type="domain" description="THIF-type NAD/FAD binding fold" evidence="1">
    <location>
        <begin position="178"/>
        <end position="360"/>
    </location>
</feature>
<sequence>MTQPQRFSAAMPGTIDTALRHRLLRDDGQEDICLVTYAPSTGATRTSALMREIVPPKPAERAVHGNASFTGDYVVRAASLAAEQGLGIALAHSHPHGAGWQQMSGPDEDAERSFAHLAHAITGHDLFGMTLAGNGAWSARRWSADAHSTEAESVRVVDSHLRVTWNDALRPVPTPQDSQIRTISGWGEQTQGALARLRVLIVGAGSIGHDIAIRLAATGLVHVAVMDFDDLERVNLDRMPTATQIDIALRRSKTKHALRQLRLAATASNPDLHGFENSICEDLGQRIALDYDVIFSCVDRPWPRAVLNQLAYSDLIPVIDGGIAIDPFADGNGMRNATWRSHVLRPGRPCMVCTRQLDPAEVTLDQQGLLEDPEYIRQSERQEPARQNVAALAISPTASQLAQFISLAVAPGGLGEPGPLQYVLSTHHLMALPTPPNAECFFEQTTGLGDARVELTNTHEAAERTRAARRRAQRTTRVRIARAGDILLTSAQQKWAAMTCPAPPR</sequence>
<dbReference type="Gene3D" id="3.40.50.720">
    <property type="entry name" value="NAD(P)-binding Rossmann-like Domain"/>
    <property type="match status" value="1"/>
</dbReference>
<dbReference type="Pfam" id="PF00899">
    <property type="entry name" value="ThiF"/>
    <property type="match status" value="1"/>
</dbReference>
<evidence type="ECO:0000313" key="2">
    <source>
        <dbReference type="EMBL" id="MBE1533267.1"/>
    </source>
</evidence>
<dbReference type="Proteomes" id="UP000627838">
    <property type="component" value="Unassembled WGS sequence"/>
</dbReference>
<reference evidence="2 3" key="1">
    <citation type="submission" date="2020-10" db="EMBL/GenBank/DDBJ databases">
        <title>Sequencing the genomes of 1000 actinobacteria strains.</title>
        <authorList>
            <person name="Klenk H.-P."/>
        </authorList>
    </citation>
    <scope>NUCLEOTIDE SEQUENCE [LARGE SCALE GENOMIC DNA]</scope>
    <source>
        <strain evidence="2 3">DSM 46744</strain>
    </source>
</reference>
<accession>A0ABR9JRV0</accession>
<evidence type="ECO:0000259" key="1">
    <source>
        <dbReference type="Pfam" id="PF00899"/>
    </source>
</evidence>
<evidence type="ECO:0000313" key="3">
    <source>
        <dbReference type="Proteomes" id="UP000627838"/>
    </source>
</evidence>
<name>A0ABR9JRV0_9ACTN</name>
<comment type="caution">
    <text evidence="2">The sequence shown here is derived from an EMBL/GenBank/DDBJ whole genome shotgun (WGS) entry which is preliminary data.</text>
</comment>
<dbReference type="SUPFAM" id="SSF69572">
    <property type="entry name" value="Activating enzymes of the ubiquitin-like proteins"/>
    <property type="match status" value="1"/>
</dbReference>
<organism evidence="2 3">
    <name type="scientific">Actinomadura algeriensis</name>
    <dbReference type="NCBI Taxonomy" id="1679523"/>
    <lineage>
        <taxon>Bacteria</taxon>
        <taxon>Bacillati</taxon>
        <taxon>Actinomycetota</taxon>
        <taxon>Actinomycetes</taxon>
        <taxon>Streptosporangiales</taxon>
        <taxon>Thermomonosporaceae</taxon>
        <taxon>Actinomadura</taxon>
    </lineage>
</organism>
<dbReference type="EMBL" id="JADBDZ010000001">
    <property type="protein sequence ID" value="MBE1533267.1"/>
    <property type="molecule type" value="Genomic_DNA"/>
</dbReference>